<gene>
    <name evidence="1" type="ORF">GCM10022224_069150</name>
</gene>
<evidence type="ECO:0000313" key="1">
    <source>
        <dbReference type="EMBL" id="GAA3693837.1"/>
    </source>
</evidence>
<evidence type="ECO:0008006" key="3">
    <source>
        <dbReference type="Google" id="ProtNLM"/>
    </source>
</evidence>
<name>A0ABP7CSI5_9ACTN</name>
<dbReference type="EMBL" id="BAAAZP010000140">
    <property type="protein sequence ID" value="GAA3693837.1"/>
    <property type="molecule type" value="Genomic_DNA"/>
</dbReference>
<sequence length="69" mass="7857">MRQRVAFLRWNEQWTTREIADWLGVAPGTVRGYIKVARDQLVEQIGADVPFLDDQEDSAGSGNDHRKEG</sequence>
<accession>A0ABP7CSI5</accession>
<dbReference type="SUPFAM" id="SSF88659">
    <property type="entry name" value="Sigma3 and sigma4 domains of RNA polymerase sigma factors"/>
    <property type="match status" value="1"/>
</dbReference>
<proteinExistence type="predicted"/>
<reference evidence="2" key="1">
    <citation type="journal article" date="2019" name="Int. J. Syst. Evol. Microbiol.">
        <title>The Global Catalogue of Microorganisms (GCM) 10K type strain sequencing project: providing services to taxonomists for standard genome sequencing and annotation.</title>
        <authorList>
            <consortium name="The Broad Institute Genomics Platform"/>
            <consortium name="The Broad Institute Genome Sequencing Center for Infectious Disease"/>
            <person name="Wu L."/>
            <person name="Ma J."/>
        </authorList>
    </citation>
    <scope>NUCLEOTIDE SEQUENCE [LARGE SCALE GENOMIC DNA]</scope>
    <source>
        <strain evidence="2">JCM 16904</strain>
    </source>
</reference>
<dbReference type="InterPro" id="IPR036388">
    <property type="entry name" value="WH-like_DNA-bd_sf"/>
</dbReference>
<comment type="caution">
    <text evidence="1">The sequence shown here is derived from an EMBL/GenBank/DDBJ whole genome shotgun (WGS) entry which is preliminary data.</text>
</comment>
<dbReference type="InterPro" id="IPR013324">
    <property type="entry name" value="RNA_pol_sigma_r3/r4-like"/>
</dbReference>
<keyword evidence="2" id="KW-1185">Reference proteome</keyword>
<dbReference type="Proteomes" id="UP001500902">
    <property type="component" value="Unassembled WGS sequence"/>
</dbReference>
<protein>
    <recommendedName>
        <fullName evidence="3">RNA polymerase sigma factor 70 region 4 type 2 domain-containing protein</fullName>
    </recommendedName>
</protein>
<evidence type="ECO:0000313" key="2">
    <source>
        <dbReference type="Proteomes" id="UP001500902"/>
    </source>
</evidence>
<dbReference type="Gene3D" id="1.10.10.10">
    <property type="entry name" value="Winged helix-like DNA-binding domain superfamily/Winged helix DNA-binding domain"/>
    <property type="match status" value="1"/>
</dbReference>
<organism evidence="1 2">
    <name type="scientific">Nonomuraea antimicrobica</name>
    <dbReference type="NCBI Taxonomy" id="561173"/>
    <lineage>
        <taxon>Bacteria</taxon>
        <taxon>Bacillati</taxon>
        <taxon>Actinomycetota</taxon>
        <taxon>Actinomycetes</taxon>
        <taxon>Streptosporangiales</taxon>
        <taxon>Streptosporangiaceae</taxon>
        <taxon>Nonomuraea</taxon>
    </lineage>
</organism>